<evidence type="ECO:0000313" key="1">
    <source>
        <dbReference type="EMBL" id="KAI5676083.1"/>
    </source>
</evidence>
<dbReference type="EMBL" id="CM044702">
    <property type="protein sequence ID" value="KAI5676083.1"/>
    <property type="molecule type" value="Genomic_DNA"/>
</dbReference>
<evidence type="ECO:0000313" key="2">
    <source>
        <dbReference type="Proteomes" id="UP001060085"/>
    </source>
</evidence>
<organism evidence="1 2">
    <name type="scientific">Catharanthus roseus</name>
    <name type="common">Madagascar periwinkle</name>
    <name type="synonym">Vinca rosea</name>
    <dbReference type="NCBI Taxonomy" id="4058"/>
    <lineage>
        <taxon>Eukaryota</taxon>
        <taxon>Viridiplantae</taxon>
        <taxon>Streptophyta</taxon>
        <taxon>Embryophyta</taxon>
        <taxon>Tracheophyta</taxon>
        <taxon>Spermatophyta</taxon>
        <taxon>Magnoliopsida</taxon>
        <taxon>eudicotyledons</taxon>
        <taxon>Gunneridae</taxon>
        <taxon>Pentapetalae</taxon>
        <taxon>asterids</taxon>
        <taxon>lamiids</taxon>
        <taxon>Gentianales</taxon>
        <taxon>Apocynaceae</taxon>
        <taxon>Rauvolfioideae</taxon>
        <taxon>Vinceae</taxon>
        <taxon>Catharanthinae</taxon>
        <taxon>Catharanthus</taxon>
    </lineage>
</organism>
<gene>
    <name evidence="1" type="ORF">M9H77_07033</name>
</gene>
<comment type="caution">
    <text evidence="1">The sequence shown here is derived from an EMBL/GenBank/DDBJ whole genome shotgun (WGS) entry which is preliminary data.</text>
</comment>
<keyword evidence="2" id="KW-1185">Reference proteome</keyword>
<sequence length="109" mass="12455">MSLRPAASSSARHQRQLRRVLLTLAFLSYRPLTDRTSASCSLLFRLILPLLITEIIEAHFVEAHASFGKILDKIKNMWYIKLGVRLDVRGSSGRVSTRLDNYCIVYESM</sequence>
<accession>A0ACC0BU12</accession>
<reference evidence="2" key="1">
    <citation type="journal article" date="2023" name="Nat. Plants">
        <title>Single-cell RNA sequencing provides a high-resolution roadmap for understanding the multicellular compartmentation of specialized metabolism.</title>
        <authorList>
            <person name="Sun S."/>
            <person name="Shen X."/>
            <person name="Li Y."/>
            <person name="Li Y."/>
            <person name="Wang S."/>
            <person name="Li R."/>
            <person name="Zhang H."/>
            <person name="Shen G."/>
            <person name="Guo B."/>
            <person name="Wei J."/>
            <person name="Xu J."/>
            <person name="St-Pierre B."/>
            <person name="Chen S."/>
            <person name="Sun C."/>
        </authorList>
    </citation>
    <scope>NUCLEOTIDE SEQUENCE [LARGE SCALE GENOMIC DNA]</scope>
</reference>
<name>A0ACC0BU12_CATRO</name>
<dbReference type="Proteomes" id="UP001060085">
    <property type="component" value="Linkage Group LG02"/>
</dbReference>
<protein>
    <submittedName>
        <fullName evidence="1">Uncharacterized protein</fullName>
    </submittedName>
</protein>
<proteinExistence type="predicted"/>